<evidence type="ECO:0000256" key="9">
    <source>
        <dbReference type="HAMAP-Rule" id="MF_00232"/>
    </source>
</evidence>
<dbReference type="FunFam" id="3.30.30.170:FF:000001">
    <property type="entry name" value="Eukaryotic translation initiation factor 2 subunit"/>
    <property type="match status" value="1"/>
</dbReference>
<comment type="function">
    <text evidence="1 9">eIF-2 functions in the early steps of protein synthesis by forming a ternary complex with GTP and initiator tRNA.</text>
</comment>
<dbReference type="PANTHER" id="PTHR23001">
    <property type="entry name" value="EUKARYOTIC TRANSLATION INITIATION FACTOR"/>
    <property type="match status" value="1"/>
</dbReference>
<dbReference type="PROSITE" id="PS50114">
    <property type="entry name" value="GATA_ZN_FINGER_2"/>
    <property type="match status" value="1"/>
</dbReference>
<dbReference type="SMART" id="SM00653">
    <property type="entry name" value="eIF2B_5"/>
    <property type="match status" value="1"/>
</dbReference>
<keyword evidence="5 9" id="KW-0396">Initiation factor</keyword>
<gene>
    <name evidence="9" type="primary">eif2b</name>
    <name evidence="11" type="ORF">EYH50_01825</name>
</gene>
<sequence length="149" mass="16952">MSRPANSEALKLIYDYDYLLQRLYSRLPARTAKASRFELPKLMVERVGTKTVIRNFKQLANVMRREPRLVMRYLLKELGTSGNYDEENGMLLINAKVSSATLNNLVQRFVKTYVICPTCGAPDTRLERRGKAWILACDACGAEQPVPPL</sequence>
<dbReference type="InterPro" id="IPR045196">
    <property type="entry name" value="IF2/IF5"/>
</dbReference>
<comment type="caution">
    <text evidence="11">The sequence shown here is derived from an EMBL/GenBank/DDBJ whole genome shotgun (WGS) entry which is preliminary data.</text>
</comment>
<dbReference type="SUPFAM" id="SSF100966">
    <property type="entry name" value="Translation initiation factor 2 beta, aIF2beta, N-terminal domain"/>
    <property type="match status" value="1"/>
</dbReference>
<evidence type="ECO:0000256" key="1">
    <source>
        <dbReference type="ARBA" id="ARBA00003323"/>
    </source>
</evidence>
<evidence type="ECO:0000256" key="3">
    <source>
        <dbReference type="ARBA" id="ARBA00011243"/>
    </source>
</evidence>
<comment type="subunit">
    <text evidence="3 9">Heterotrimer composed of an alpha, a beta and a gamma chain.</text>
</comment>
<dbReference type="AlphaFoldDB" id="A0A833E8N6"/>
<evidence type="ECO:0000313" key="12">
    <source>
        <dbReference type="Proteomes" id="UP000600071"/>
    </source>
</evidence>
<dbReference type="GO" id="GO:0006355">
    <property type="term" value="P:regulation of DNA-templated transcription"/>
    <property type="evidence" value="ECO:0007669"/>
    <property type="project" value="InterPro"/>
</dbReference>
<evidence type="ECO:0000256" key="5">
    <source>
        <dbReference type="ARBA" id="ARBA00022540"/>
    </source>
</evidence>
<organism evidence="11 12">
    <name type="scientific">Pyrodictium delaneyi</name>
    <dbReference type="NCBI Taxonomy" id="1273541"/>
    <lineage>
        <taxon>Archaea</taxon>
        <taxon>Thermoproteota</taxon>
        <taxon>Thermoprotei</taxon>
        <taxon>Desulfurococcales</taxon>
        <taxon>Pyrodictiaceae</taxon>
        <taxon>Pyrodictium</taxon>
    </lineage>
</organism>
<dbReference type="NCBIfam" id="NF003067">
    <property type="entry name" value="PRK03988.1"/>
    <property type="match status" value="1"/>
</dbReference>
<dbReference type="GO" id="GO:0003743">
    <property type="term" value="F:translation initiation factor activity"/>
    <property type="evidence" value="ECO:0007669"/>
    <property type="project" value="UniProtKB-UniRule"/>
</dbReference>
<protein>
    <recommendedName>
        <fullName evidence="4 9">Translation initiation factor 2 subunit beta</fullName>
    </recommendedName>
    <alternativeName>
        <fullName evidence="7 9">aIF2-beta</fullName>
    </alternativeName>
    <alternativeName>
        <fullName evidence="8 9">eIF-2-beta</fullName>
    </alternativeName>
</protein>
<dbReference type="GO" id="GO:0043565">
    <property type="term" value="F:sequence-specific DNA binding"/>
    <property type="evidence" value="ECO:0007669"/>
    <property type="project" value="InterPro"/>
</dbReference>
<evidence type="ECO:0000256" key="4">
    <source>
        <dbReference type="ARBA" id="ARBA00022314"/>
    </source>
</evidence>
<dbReference type="PANTHER" id="PTHR23001:SF3">
    <property type="entry name" value="EUKARYOTIC TRANSLATION INITIATION FACTOR 2 SUBUNIT 2"/>
    <property type="match status" value="1"/>
</dbReference>
<dbReference type="InterPro" id="IPR000679">
    <property type="entry name" value="Znf_GATA"/>
</dbReference>
<dbReference type="SUPFAM" id="SSF75689">
    <property type="entry name" value="Zinc-binding domain of translation initiation factor 2 beta"/>
    <property type="match status" value="1"/>
</dbReference>
<dbReference type="InterPro" id="IPR016190">
    <property type="entry name" value="Transl_init_fac_IF2/IF5_Zn-bd"/>
</dbReference>
<dbReference type="InterPro" id="IPR016189">
    <property type="entry name" value="Transl_init_fac_IF2/IF5_N"/>
</dbReference>
<evidence type="ECO:0000256" key="2">
    <source>
        <dbReference type="ARBA" id="ARBA00010397"/>
    </source>
</evidence>
<dbReference type="HAMAP" id="MF_00232">
    <property type="entry name" value="eIF_2_beta"/>
    <property type="match status" value="1"/>
</dbReference>
<evidence type="ECO:0000256" key="6">
    <source>
        <dbReference type="ARBA" id="ARBA00022917"/>
    </source>
</evidence>
<dbReference type="EMBL" id="DQVR01000039">
    <property type="protein sequence ID" value="HIQ23772.1"/>
    <property type="molecule type" value="Genomic_DNA"/>
</dbReference>
<name>A0A833E8N6_9CREN</name>
<dbReference type="InterPro" id="IPR002735">
    <property type="entry name" value="Transl_init_fac_IF2/IF5_dom"/>
</dbReference>
<dbReference type="Gene3D" id="3.30.30.170">
    <property type="match status" value="1"/>
</dbReference>
<dbReference type="InterPro" id="IPR004458">
    <property type="entry name" value="TIF2_bsu_arc"/>
</dbReference>
<evidence type="ECO:0000313" key="11">
    <source>
        <dbReference type="EMBL" id="HIQ23772.1"/>
    </source>
</evidence>
<evidence type="ECO:0000259" key="10">
    <source>
        <dbReference type="PROSITE" id="PS50114"/>
    </source>
</evidence>
<evidence type="ECO:0000256" key="7">
    <source>
        <dbReference type="ARBA" id="ARBA00031466"/>
    </source>
</evidence>
<proteinExistence type="inferred from homology"/>
<dbReference type="Proteomes" id="UP000600071">
    <property type="component" value="Unassembled WGS sequence"/>
</dbReference>
<dbReference type="Pfam" id="PF01873">
    <property type="entry name" value="eIF-5_eIF-2B"/>
    <property type="match status" value="1"/>
</dbReference>
<keyword evidence="6 9" id="KW-0648">Protein biosynthesis</keyword>
<feature type="domain" description="GATA-type" evidence="10">
    <location>
        <begin position="116"/>
        <end position="141"/>
    </location>
</feature>
<evidence type="ECO:0000256" key="8">
    <source>
        <dbReference type="ARBA" id="ARBA00032408"/>
    </source>
</evidence>
<reference evidence="11" key="1">
    <citation type="journal article" date="2020" name="ISME J.">
        <title>Gammaproteobacteria mediating utilization of methyl-, sulfur- and petroleum organic compounds in deep ocean hydrothermal plumes.</title>
        <authorList>
            <person name="Zhou Z."/>
            <person name="Liu Y."/>
            <person name="Pan J."/>
            <person name="Cron B.R."/>
            <person name="Toner B.M."/>
            <person name="Anantharaman K."/>
            <person name="Breier J.A."/>
            <person name="Dick G.J."/>
            <person name="Li M."/>
        </authorList>
    </citation>
    <scope>NUCLEOTIDE SEQUENCE</scope>
    <source>
        <strain evidence="11">SZUA-1523</strain>
    </source>
</reference>
<comment type="similarity">
    <text evidence="2 9">Belongs to the eIF-2-beta/eIF-5 family.</text>
</comment>
<accession>A0A833E8N6</accession>